<protein>
    <submittedName>
        <fullName evidence="2">ImmA/IrrE family metallo-endopeptidase</fullName>
    </submittedName>
</protein>
<feature type="domain" description="IrrE N-terminal-like" evidence="1">
    <location>
        <begin position="37"/>
        <end position="144"/>
    </location>
</feature>
<evidence type="ECO:0000259" key="1">
    <source>
        <dbReference type="Pfam" id="PF06114"/>
    </source>
</evidence>
<dbReference type="Pfam" id="PF06114">
    <property type="entry name" value="Peptidase_M78"/>
    <property type="match status" value="1"/>
</dbReference>
<evidence type="ECO:0000313" key="2">
    <source>
        <dbReference type="EMBL" id="MBD3917624.1"/>
    </source>
</evidence>
<keyword evidence="3" id="KW-1185">Reference proteome</keyword>
<accession>A0ABR8MSW1</accession>
<dbReference type="RefSeq" id="WP_191201905.1">
    <property type="nucleotide sequence ID" value="NZ_JACXZA010000001.1"/>
</dbReference>
<dbReference type="EMBL" id="JACXZA010000001">
    <property type="protein sequence ID" value="MBD3917624.1"/>
    <property type="molecule type" value="Genomic_DNA"/>
</dbReference>
<sequence length="180" mass="20820">MRNAKKLSASKLISDPNENRKNEATEYEYLLKDTAQCGIDIQERPMVSSIKGLYGDGTIWINQSLQTTAEKACVLAEELGHYHTSSGDILDQQDTVNRKQELRARRWAYQRLIPLERLVDAYNARIKGRYELADFLGVTEPFLQSALDQYRDKYGLFTMIGDRYIIYFEPLRVAEVFALR</sequence>
<evidence type="ECO:0000313" key="3">
    <source>
        <dbReference type="Proteomes" id="UP000609346"/>
    </source>
</evidence>
<gene>
    <name evidence="2" type="ORF">H8B09_02580</name>
</gene>
<dbReference type="Proteomes" id="UP000609346">
    <property type="component" value="Unassembled WGS sequence"/>
</dbReference>
<comment type="caution">
    <text evidence="2">The sequence shown here is derived from an EMBL/GenBank/DDBJ whole genome shotgun (WGS) entry which is preliminary data.</text>
</comment>
<reference evidence="2 3" key="1">
    <citation type="submission" date="2020-09" db="EMBL/GenBank/DDBJ databases">
        <title>Paenibacillus sp. strain PR3 16S rRNA gene Genome sequencing and assembly.</title>
        <authorList>
            <person name="Kim J."/>
        </authorList>
    </citation>
    <scope>NUCLEOTIDE SEQUENCE [LARGE SCALE GENOMIC DNA]</scope>
    <source>
        <strain evidence="2 3">PR3</strain>
    </source>
</reference>
<organism evidence="2 3">
    <name type="scientific">Paenibacillus terricola</name>
    <dbReference type="NCBI Taxonomy" id="2763503"/>
    <lineage>
        <taxon>Bacteria</taxon>
        <taxon>Bacillati</taxon>
        <taxon>Bacillota</taxon>
        <taxon>Bacilli</taxon>
        <taxon>Bacillales</taxon>
        <taxon>Paenibacillaceae</taxon>
        <taxon>Paenibacillus</taxon>
    </lineage>
</organism>
<proteinExistence type="predicted"/>
<name>A0ABR8MSW1_9BACL</name>
<dbReference type="InterPro" id="IPR010359">
    <property type="entry name" value="IrrE_HExxH"/>
</dbReference>